<dbReference type="GO" id="GO:0009952">
    <property type="term" value="P:anterior/posterior pattern specification"/>
    <property type="evidence" value="ECO:0007669"/>
    <property type="project" value="TreeGrafter"/>
</dbReference>
<dbReference type="GO" id="GO:0038100">
    <property type="term" value="F:nodal binding"/>
    <property type="evidence" value="ECO:0007669"/>
    <property type="project" value="TreeGrafter"/>
</dbReference>
<feature type="disulfide bond" evidence="3">
    <location>
        <begin position="130"/>
        <end position="139"/>
    </location>
</feature>
<feature type="disulfide bond" evidence="3">
    <location>
        <begin position="109"/>
        <end position="119"/>
    </location>
</feature>
<evidence type="ECO:0000256" key="4">
    <source>
        <dbReference type="SAM" id="SignalP"/>
    </source>
</evidence>
<feature type="disulfide bond" evidence="3">
    <location>
        <begin position="45"/>
        <end position="55"/>
    </location>
</feature>
<comment type="caution">
    <text evidence="3">Lacks conserved residue(s) required for the propagation of feature annotation.</text>
</comment>
<evidence type="ECO:0000313" key="6">
    <source>
        <dbReference type="Ensembl" id="ENSSMAP00000062429.1"/>
    </source>
</evidence>
<dbReference type="GO" id="GO:0009986">
    <property type="term" value="C:cell surface"/>
    <property type="evidence" value="ECO:0007669"/>
    <property type="project" value="TreeGrafter"/>
</dbReference>
<dbReference type="Proteomes" id="UP000694558">
    <property type="component" value="Chromosome 16"/>
</dbReference>
<feature type="chain" id="PRO_5034217168" evidence="4">
    <location>
        <begin position="25"/>
        <end position="310"/>
    </location>
</feature>
<dbReference type="GeneTree" id="ENSGT00940000165119"/>
<organism evidence="6 7">
    <name type="scientific">Scophthalmus maximus</name>
    <name type="common">Turbot</name>
    <name type="synonym">Psetta maxima</name>
    <dbReference type="NCBI Taxonomy" id="52904"/>
    <lineage>
        <taxon>Eukaryota</taxon>
        <taxon>Metazoa</taxon>
        <taxon>Chordata</taxon>
        <taxon>Craniata</taxon>
        <taxon>Vertebrata</taxon>
        <taxon>Euteleostomi</taxon>
        <taxon>Actinopterygii</taxon>
        <taxon>Neopterygii</taxon>
        <taxon>Teleostei</taxon>
        <taxon>Neoteleostei</taxon>
        <taxon>Acanthomorphata</taxon>
        <taxon>Carangaria</taxon>
        <taxon>Pleuronectiformes</taxon>
        <taxon>Pleuronectoidei</taxon>
        <taxon>Scophthalmidae</taxon>
        <taxon>Scophthalmus</taxon>
    </lineage>
</organism>
<dbReference type="GO" id="GO:0005576">
    <property type="term" value="C:extracellular region"/>
    <property type="evidence" value="ECO:0007669"/>
    <property type="project" value="TreeGrafter"/>
</dbReference>
<evidence type="ECO:0000313" key="7">
    <source>
        <dbReference type="Proteomes" id="UP000694558"/>
    </source>
</evidence>
<proteinExistence type="predicted"/>
<feature type="domain" description="EGF-like" evidence="5">
    <location>
        <begin position="105"/>
        <end position="140"/>
    </location>
</feature>
<dbReference type="GO" id="GO:0070697">
    <property type="term" value="F:activin receptor binding"/>
    <property type="evidence" value="ECO:0007669"/>
    <property type="project" value="TreeGrafter"/>
</dbReference>
<dbReference type="GO" id="GO:0007368">
    <property type="term" value="P:determination of left/right symmetry"/>
    <property type="evidence" value="ECO:0007669"/>
    <property type="project" value="TreeGrafter"/>
</dbReference>
<dbReference type="SMART" id="SM00181">
    <property type="entry name" value="EGF"/>
    <property type="match status" value="4"/>
</dbReference>
<dbReference type="AlphaFoldDB" id="A0A8D3DSC0"/>
<evidence type="ECO:0000256" key="2">
    <source>
        <dbReference type="ARBA" id="ARBA00023157"/>
    </source>
</evidence>
<protein>
    <submittedName>
        <fullName evidence="6">Schwann cell-specific EGF-like repeat autocrine factor</fullName>
    </submittedName>
</protein>
<dbReference type="GO" id="GO:0001568">
    <property type="term" value="P:blood vessel development"/>
    <property type="evidence" value="ECO:0007669"/>
    <property type="project" value="TreeGrafter"/>
</dbReference>
<keyword evidence="3" id="KW-0245">EGF-like domain</keyword>
<reference evidence="6" key="1">
    <citation type="submission" date="2023-05" db="EMBL/GenBank/DDBJ databases">
        <title>High-quality long-read genome of Scophthalmus maximus.</title>
        <authorList>
            <person name="Lien S."/>
            <person name="Martinez P."/>
        </authorList>
    </citation>
    <scope>NUCLEOTIDE SEQUENCE [LARGE SCALE GENOMIC DNA]</scope>
</reference>
<feature type="signal peptide" evidence="4">
    <location>
        <begin position="1"/>
        <end position="24"/>
    </location>
</feature>
<name>A0A8D3DSC0_SCOMX</name>
<dbReference type="GO" id="GO:0038092">
    <property type="term" value="P:nodal signaling pathway"/>
    <property type="evidence" value="ECO:0007669"/>
    <property type="project" value="TreeGrafter"/>
</dbReference>
<evidence type="ECO:0000256" key="1">
    <source>
        <dbReference type="ARBA" id="ARBA00022729"/>
    </source>
</evidence>
<accession>A0A8D3DSC0</accession>
<dbReference type="Ensembl" id="ENSSMAT00000067105.1">
    <property type="protein sequence ID" value="ENSSMAP00000062429.1"/>
    <property type="gene ID" value="ENSSMAG00000028063.1"/>
</dbReference>
<dbReference type="PANTHER" id="PTHR14949:SF46">
    <property type="entry name" value="SCHWANN CELL-SPECIFIC EGF-LIKE REPEAT AUTOCRINE FACTOR"/>
    <property type="match status" value="1"/>
</dbReference>
<dbReference type="PROSITE" id="PS01186">
    <property type="entry name" value="EGF_2"/>
    <property type="match status" value="2"/>
</dbReference>
<keyword evidence="2 3" id="KW-1015">Disulfide bond</keyword>
<dbReference type="PROSITE" id="PS50026">
    <property type="entry name" value="EGF_3"/>
    <property type="match status" value="2"/>
</dbReference>
<reference evidence="6" key="2">
    <citation type="submission" date="2025-08" db="UniProtKB">
        <authorList>
            <consortium name="Ensembl"/>
        </authorList>
    </citation>
    <scope>IDENTIFICATION</scope>
</reference>
<dbReference type="GO" id="GO:0007507">
    <property type="term" value="P:heart development"/>
    <property type="evidence" value="ECO:0007669"/>
    <property type="project" value="TreeGrafter"/>
</dbReference>
<feature type="disulfide bond" evidence="3">
    <location>
        <begin position="63"/>
        <end position="72"/>
    </location>
</feature>
<feature type="domain" description="EGF-like" evidence="5">
    <location>
        <begin position="41"/>
        <end position="73"/>
    </location>
</feature>
<evidence type="ECO:0000256" key="3">
    <source>
        <dbReference type="PROSITE-ProRule" id="PRU00076"/>
    </source>
</evidence>
<dbReference type="FunFam" id="2.10.25.10:FF:000774">
    <property type="entry name" value="von Willebrand factor D and EGF domains"/>
    <property type="match status" value="1"/>
</dbReference>
<dbReference type="PROSITE" id="PS00022">
    <property type="entry name" value="EGF_1"/>
    <property type="match status" value="3"/>
</dbReference>
<keyword evidence="1 4" id="KW-0732">Signal</keyword>
<evidence type="ECO:0000259" key="5">
    <source>
        <dbReference type="PROSITE" id="PS50026"/>
    </source>
</evidence>
<dbReference type="Gene3D" id="2.10.25.10">
    <property type="entry name" value="Laminin"/>
    <property type="match status" value="4"/>
</dbReference>
<dbReference type="PANTHER" id="PTHR14949">
    <property type="entry name" value="EGF-LIKE-DOMAIN, MULTIPLE 7, 8"/>
    <property type="match status" value="1"/>
</dbReference>
<sequence length="310" mass="33591">MGVPGLGSTLLLLGSVVAIAGVCAAGSDAPRGVAVGFVFDPKAKCEPPCEHAGICIRNNTCFCSRGYEGETCQYANCYPKCKNGGECLRPGKCRCPPGFGGRYCHKVTCDGGCWNGGECIAVNGVAKCNCPSSWSGSKCQEASCPQGCRNGGICVAPGICSCPEGWLGGACHTGEFKLLPNHREHSYASMSFTSMNSSVSLLPLPLVQPLFSWIVHPEIPVHSIQKNNNITDISLPKPKRIPLIVLQVFTEGNFITQCFSRCDQTQTWQHTSCWICGVRIYNICCISFHSHFNFLRFFQMINIFVFCCCL</sequence>
<dbReference type="InterPro" id="IPR050969">
    <property type="entry name" value="Dev_Signal_Modulators"/>
</dbReference>
<dbReference type="InterPro" id="IPR000742">
    <property type="entry name" value="EGF"/>
</dbReference>